<dbReference type="EMBL" id="JABBWD010000019">
    <property type="protein sequence ID" value="KAG1777809.1"/>
    <property type="molecule type" value="Genomic_DNA"/>
</dbReference>
<dbReference type="AlphaFoldDB" id="A0A9P7D369"/>
<feature type="non-terminal residue" evidence="1">
    <location>
        <position position="1"/>
    </location>
</feature>
<gene>
    <name evidence="1" type="ORF">EV702DRAFT_934533</name>
</gene>
<protein>
    <submittedName>
        <fullName evidence="1">Uncharacterized protein</fullName>
    </submittedName>
</protein>
<evidence type="ECO:0000313" key="2">
    <source>
        <dbReference type="Proteomes" id="UP000714275"/>
    </source>
</evidence>
<sequence length="109" mass="12525">VIAALQDCNLSASQFVLSILQSQQYNGHHLVEDLLVHCNEIFDAFIEHPSRQVDTLQYANRATREQYVREIKLILSEEGGWHFGPSHTTTQQVEDFSIEEMSREMQCCA</sequence>
<dbReference type="Proteomes" id="UP000714275">
    <property type="component" value="Unassembled WGS sequence"/>
</dbReference>
<comment type="caution">
    <text evidence="1">The sequence shown here is derived from an EMBL/GenBank/DDBJ whole genome shotgun (WGS) entry which is preliminary data.</text>
</comment>
<organism evidence="1 2">
    <name type="scientific">Suillus placidus</name>
    <dbReference type="NCBI Taxonomy" id="48579"/>
    <lineage>
        <taxon>Eukaryota</taxon>
        <taxon>Fungi</taxon>
        <taxon>Dikarya</taxon>
        <taxon>Basidiomycota</taxon>
        <taxon>Agaricomycotina</taxon>
        <taxon>Agaricomycetes</taxon>
        <taxon>Agaricomycetidae</taxon>
        <taxon>Boletales</taxon>
        <taxon>Suillineae</taxon>
        <taxon>Suillaceae</taxon>
        <taxon>Suillus</taxon>
    </lineage>
</organism>
<name>A0A9P7D369_9AGAM</name>
<keyword evidence="2" id="KW-1185">Reference proteome</keyword>
<accession>A0A9P7D369</accession>
<evidence type="ECO:0000313" key="1">
    <source>
        <dbReference type="EMBL" id="KAG1777809.1"/>
    </source>
</evidence>
<reference evidence="1" key="1">
    <citation type="journal article" date="2020" name="New Phytol.">
        <title>Comparative genomics reveals dynamic genome evolution in host specialist ectomycorrhizal fungi.</title>
        <authorList>
            <person name="Lofgren L.A."/>
            <person name="Nguyen N.H."/>
            <person name="Vilgalys R."/>
            <person name="Ruytinx J."/>
            <person name="Liao H.L."/>
            <person name="Branco S."/>
            <person name="Kuo A."/>
            <person name="LaButti K."/>
            <person name="Lipzen A."/>
            <person name="Andreopoulos W."/>
            <person name="Pangilinan J."/>
            <person name="Riley R."/>
            <person name="Hundley H."/>
            <person name="Na H."/>
            <person name="Barry K."/>
            <person name="Grigoriev I.V."/>
            <person name="Stajich J.E."/>
            <person name="Kennedy P.G."/>
        </authorList>
    </citation>
    <scope>NUCLEOTIDE SEQUENCE</scope>
    <source>
        <strain evidence="1">DOB743</strain>
    </source>
</reference>
<feature type="non-terminal residue" evidence="1">
    <location>
        <position position="109"/>
    </location>
</feature>
<proteinExistence type="predicted"/>
<dbReference type="OrthoDB" id="4743193at2759"/>